<feature type="transmembrane region" description="Helical" evidence="1">
    <location>
        <begin position="165"/>
        <end position="186"/>
    </location>
</feature>
<proteinExistence type="predicted"/>
<keyword evidence="1" id="KW-1133">Transmembrane helix</keyword>
<keyword evidence="3" id="KW-1185">Reference proteome</keyword>
<comment type="caution">
    <text evidence="2">The sequence shown here is derived from an EMBL/GenBank/DDBJ whole genome shotgun (WGS) entry which is preliminary data.</text>
</comment>
<keyword evidence="1" id="KW-0472">Membrane</keyword>
<keyword evidence="1" id="KW-0812">Transmembrane</keyword>
<dbReference type="AlphaFoldDB" id="A0A812BFE0"/>
<name>A0A812BFE0_ACAPH</name>
<reference evidence="2" key="1">
    <citation type="submission" date="2021-01" db="EMBL/GenBank/DDBJ databases">
        <authorList>
            <person name="Li R."/>
            <person name="Bekaert M."/>
        </authorList>
    </citation>
    <scope>NUCLEOTIDE SEQUENCE</scope>
    <source>
        <strain evidence="2">Farmed</strain>
    </source>
</reference>
<sequence length="189" mass="22111">MKSLFAVQVCVGLVAIATQQTTIHQSLANLNAPFHPLSLLCIFIFFFCLFLLLFLSFACLFCLSPPRRIYLILIFFLKNVSFLSFVSSPPHIHIFISTFISFVPYTRSFPILVFILFLFILSCIEFPPPRVRCFSHGFTPLFFSFRHSDFFFVLKFRHGFHHQNISFFITDFFFFLSLTFSLPSFLSIY</sequence>
<evidence type="ECO:0000256" key="1">
    <source>
        <dbReference type="SAM" id="Phobius"/>
    </source>
</evidence>
<protein>
    <submittedName>
        <fullName evidence="2">Uncharacterized protein</fullName>
    </submittedName>
</protein>
<feature type="transmembrane region" description="Helical" evidence="1">
    <location>
        <begin position="70"/>
        <end position="88"/>
    </location>
</feature>
<evidence type="ECO:0000313" key="2">
    <source>
        <dbReference type="EMBL" id="CAE1229800.1"/>
    </source>
</evidence>
<feature type="transmembrane region" description="Helical" evidence="1">
    <location>
        <begin position="108"/>
        <end position="126"/>
    </location>
</feature>
<feature type="transmembrane region" description="Helical" evidence="1">
    <location>
        <begin position="35"/>
        <end position="63"/>
    </location>
</feature>
<accession>A0A812BFE0</accession>
<dbReference type="EMBL" id="CAHIKZ030000623">
    <property type="protein sequence ID" value="CAE1229800.1"/>
    <property type="molecule type" value="Genomic_DNA"/>
</dbReference>
<gene>
    <name evidence="2" type="ORF">SPHA_17446</name>
</gene>
<dbReference type="Proteomes" id="UP000597762">
    <property type="component" value="Unassembled WGS sequence"/>
</dbReference>
<organism evidence="2 3">
    <name type="scientific">Acanthosepion pharaonis</name>
    <name type="common">Pharaoh cuttlefish</name>
    <name type="synonym">Sepia pharaonis</name>
    <dbReference type="NCBI Taxonomy" id="158019"/>
    <lineage>
        <taxon>Eukaryota</taxon>
        <taxon>Metazoa</taxon>
        <taxon>Spiralia</taxon>
        <taxon>Lophotrochozoa</taxon>
        <taxon>Mollusca</taxon>
        <taxon>Cephalopoda</taxon>
        <taxon>Coleoidea</taxon>
        <taxon>Decapodiformes</taxon>
        <taxon>Sepiida</taxon>
        <taxon>Sepiina</taxon>
        <taxon>Sepiidae</taxon>
        <taxon>Acanthosepion</taxon>
    </lineage>
</organism>
<evidence type="ECO:0000313" key="3">
    <source>
        <dbReference type="Proteomes" id="UP000597762"/>
    </source>
</evidence>